<sequence>MPRFLSNRLIPPLSALALATACAGAWAQNPSSGAYDRYDGYQSQSYPQPDPFLDQPASNAQPPLPAGEQPYGKVISVRPNYRQVSIPQQVCNDQQVYAGQRNSGVGAIAGAVIGGVLGNGVGHGFGRAAATGVGVVAGSAIGNQLEGGYPSYQTVRQCGTQYVAQDQPDGYTVDYEYAGRRYSTRTDTQPGEWIPLSIQPAATYDNYAPQPYANTGPSRAMPEPGVVVGSGVMPAPAPVYMAPAPAYYAAPVAVQPVIQLGIGGYWGGGHRHWR</sequence>
<reference evidence="5 6" key="1">
    <citation type="submission" date="2020-08" db="EMBL/GenBank/DDBJ databases">
        <title>Functional genomics of gut bacteria from endangered species of beetles.</title>
        <authorList>
            <person name="Carlos-Shanley C."/>
        </authorList>
    </citation>
    <scope>NUCLEOTIDE SEQUENCE [LARGE SCALE GENOMIC DNA]</scope>
    <source>
        <strain evidence="5 6">S00124</strain>
    </source>
</reference>
<comment type="caution">
    <text evidence="5">The sequence shown here is derived from an EMBL/GenBank/DDBJ whole genome shotgun (WGS) entry which is preliminary data.</text>
</comment>
<feature type="region of interest" description="Disordered" evidence="3">
    <location>
        <begin position="37"/>
        <end position="69"/>
    </location>
</feature>
<dbReference type="PANTHER" id="PTHR35603:SF2">
    <property type="entry name" value="OUTER MEMBRANE LIPOPROTEIN"/>
    <property type="match status" value="1"/>
</dbReference>
<feature type="chain" id="PRO_5045675243" evidence="4">
    <location>
        <begin position="28"/>
        <end position="274"/>
    </location>
</feature>
<dbReference type="PROSITE" id="PS51257">
    <property type="entry name" value="PROKAR_LIPOPROTEIN"/>
    <property type="match status" value="1"/>
</dbReference>
<feature type="signal peptide" evidence="4">
    <location>
        <begin position="1"/>
        <end position="27"/>
    </location>
</feature>
<keyword evidence="6" id="KW-1185">Reference proteome</keyword>
<keyword evidence="4" id="KW-0732">Signal</keyword>
<evidence type="ECO:0000256" key="3">
    <source>
        <dbReference type="SAM" id="MobiDB-lite"/>
    </source>
</evidence>
<proteinExistence type="predicted"/>
<evidence type="ECO:0000256" key="4">
    <source>
        <dbReference type="SAM" id="SignalP"/>
    </source>
</evidence>
<evidence type="ECO:0000313" key="6">
    <source>
        <dbReference type="Proteomes" id="UP000562492"/>
    </source>
</evidence>
<dbReference type="PANTHER" id="PTHR35603">
    <property type="match status" value="1"/>
</dbReference>
<dbReference type="RefSeq" id="WP_184709362.1">
    <property type="nucleotide sequence ID" value="NZ_JACHKZ010000017.1"/>
</dbReference>
<dbReference type="EMBL" id="JACHKZ010000017">
    <property type="protein sequence ID" value="MBB6578664.1"/>
    <property type="molecule type" value="Genomic_DNA"/>
</dbReference>
<evidence type="ECO:0000256" key="1">
    <source>
        <dbReference type="ARBA" id="ARBA00004370"/>
    </source>
</evidence>
<evidence type="ECO:0000256" key="2">
    <source>
        <dbReference type="ARBA" id="ARBA00023136"/>
    </source>
</evidence>
<comment type="subcellular location">
    <subcellularLocation>
        <location evidence="1">Membrane</location>
    </subcellularLocation>
</comment>
<dbReference type="InterPro" id="IPR051407">
    <property type="entry name" value="Bact_OM_lipoprot/Surf_antigen"/>
</dbReference>
<dbReference type="Proteomes" id="UP000562492">
    <property type="component" value="Unassembled WGS sequence"/>
</dbReference>
<keyword evidence="2" id="KW-0472">Membrane</keyword>
<gene>
    <name evidence="5" type="ORF">HNP33_002750</name>
</gene>
<name>A0ABR6RI12_9BURK</name>
<accession>A0ABR6RI12</accession>
<organism evidence="5 6">
    <name type="scientific">Comamonas odontotermitis</name>
    <dbReference type="NCBI Taxonomy" id="379895"/>
    <lineage>
        <taxon>Bacteria</taxon>
        <taxon>Pseudomonadati</taxon>
        <taxon>Pseudomonadota</taxon>
        <taxon>Betaproteobacteria</taxon>
        <taxon>Burkholderiales</taxon>
        <taxon>Comamonadaceae</taxon>
        <taxon>Comamonas</taxon>
    </lineage>
</organism>
<evidence type="ECO:0000313" key="5">
    <source>
        <dbReference type="EMBL" id="MBB6578664.1"/>
    </source>
</evidence>
<protein>
    <submittedName>
        <fullName evidence="5">Uncharacterized protein YcfJ</fullName>
    </submittedName>
</protein>